<reference evidence="2 3" key="1">
    <citation type="submission" date="2007-03" db="EMBL/GenBank/DDBJ databases">
        <authorList>
            <person name="Stal L."/>
            <person name="Ferriera S."/>
            <person name="Johnson J."/>
            <person name="Kravitz S."/>
            <person name="Beeson K."/>
            <person name="Sutton G."/>
            <person name="Rogers Y.-H."/>
            <person name="Friedman R."/>
            <person name="Frazier M."/>
            <person name="Venter J.C."/>
        </authorList>
    </citation>
    <scope>NUCLEOTIDE SEQUENCE [LARGE SCALE GENOMIC DNA]</scope>
    <source>
        <strain evidence="2 3">CCY0110</strain>
    </source>
</reference>
<dbReference type="GO" id="GO:0046906">
    <property type="term" value="F:tetrapyrrole binding"/>
    <property type="evidence" value="ECO:0007669"/>
    <property type="project" value="TreeGrafter"/>
</dbReference>
<evidence type="ECO:0000259" key="1">
    <source>
        <dbReference type="Pfam" id="PF05419"/>
    </source>
</evidence>
<dbReference type="GO" id="GO:0016301">
    <property type="term" value="F:kinase activity"/>
    <property type="evidence" value="ECO:0007669"/>
    <property type="project" value="UniProtKB-KW"/>
</dbReference>
<dbReference type="Gene3D" id="1.10.10.1770">
    <property type="entry name" value="Gun4-like"/>
    <property type="match status" value="1"/>
</dbReference>
<gene>
    <name evidence="2" type="ORF">CY0110_25236</name>
</gene>
<dbReference type="Pfam" id="PF05419">
    <property type="entry name" value="GUN4"/>
    <property type="match status" value="1"/>
</dbReference>
<feature type="domain" description="GUN4-like" evidence="1">
    <location>
        <begin position="65"/>
        <end position="206"/>
    </location>
</feature>
<keyword evidence="3" id="KW-1185">Reference proteome</keyword>
<dbReference type="PANTHER" id="PTHR34800:SF1">
    <property type="entry name" value="TETRAPYRROLE-BINDING PROTEIN, CHLOROPLASTIC"/>
    <property type="match status" value="1"/>
</dbReference>
<sequence length="229" mass="26762">MEPLQSIATNKIAELVFRKFLETSTGELTKKFTNTAVQRIDQLHQQIWFKLRSNKQDRVEINTISEQGIDYGELKILLKKASSSNHEIFWKKANHQTYLLMLKAVGKEKYDWIKKEDMLKFPCDDLDIIDTLWTKYSDSHFGFSSQNRIWNSIHNRNDCFFSGKNFASRVGWLNIDGSYKDPGELNYNLDAAPQGHLPYTPEFTGRLSNKLGYWLFSHLSSRFAKCDIY</sequence>
<dbReference type="EMBL" id="AAXW01000036">
    <property type="protein sequence ID" value="EAZ89800.1"/>
    <property type="molecule type" value="Genomic_DNA"/>
</dbReference>
<dbReference type="AlphaFoldDB" id="A3IUK8"/>
<name>A3IUK8_9CHRO</name>
<proteinExistence type="predicted"/>
<dbReference type="Proteomes" id="UP000003781">
    <property type="component" value="Unassembled WGS sequence"/>
</dbReference>
<dbReference type="eggNOG" id="COG1196">
    <property type="taxonomic scope" value="Bacteria"/>
</dbReference>
<keyword evidence="2" id="KW-0418">Kinase</keyword>
<protein>
    <submittedName>
        <fullName evidence="2">Serine/threonine kinase</fullName>
    </submittedName>
</protein>
<accession>A3IUK8</accession>
<evidence type="ECO:0000313" key="2">
    <source>
        <dbReference type="EMBL" id="EAZ89800.1"/>
    </source>
</evidence>
<evidence type="ECO:0000313" key="3">
    <source>
        <dbReference type="Proteomes" id="UP000003781"/>
    </source>
</evidence>
<comment type="caution">
    <text evidence="2">The sequence shown here is derived from an EMBL/GenBank/DDBJ whole genome shotgun (WGS) entry which is preliminary data.</text>
</comment>
<keyword evidence="2" id="KW-0808">Transferase</keyword>
<dbReference type="Gene3D" id="1.25.40.620">
    <property type="match status" value="1"/>
</dbReference>
<dbReference type="OrthoDB" id="7915178at2"/>
<dbReference type="RefSeq" id="WP_008277064.1">
    <property type="nucleotide sequence ID" value="NZ_AAXW01000036.1"/>
</dbReference>
<organism evidence="2 3">
    <name type="scientific">Crocosphaera chwakensis CCY0110</name>
    <dbReference type="NCBI Taxonomy" id="391612"/>
    <lineage>
        <taxon>Bacteria</taxon>
        <taxon>Bacillati</taxon>
        <taxon>Cyanobacteriota</taxon>
        <taxon>Cyanophyceae</taxon>
        <taxon>Oscillatoriophycideae</taxon>
        <taxon>Chroococcales</taxon>
        <taxon>Aphanothecaceae</taxon>
        <taxon>Crocosphaera</taxon>
        <taxon>Crocosphaera chwakensis</taxon>
    </lineage>
</organism>
<dbReference type="SUPFAM" id="SSF140869">
    <property type="entry name" value="GUN4-like"/>
    <property type="match status" value="1"/>
</dbReference>
<dbReference type="PANTHER" id="PTHR34800">
    <property type="entry name" value="TETRAPYRROLE-BINDING PROTEIN, CHLOROPLASTIC"/>
    <property type="match status" value="1"/>
</dbReference>
<dbReference type="InterPro" id="IPR037215">
    <property type="entry name" value="GUN4-like_sf"/>
</dbReference>
<dbReference type="CDD" id="cd16383">
    <property type="entry name" value="GUN4"/>
    <property type="match status" value="1"/>
</dbReference>
<dbReference type="InterPro" id="IPR008629">
    <property type="entry name" value="GUN4-like"/>
</dbReference>